<dbReference type="PANTHER" id="PTHR11895:SF7">
    <property type="entry name" value="GLUTAMYL-TRNA(GLN) AMIDOTRANSFERASE SUBUNIT A, MITOCHONDRIAL"/>
    <property type="match status" value="1"/>
</dbReference>
<dbReference type="Gene3D" id="3.90.1300.10">
    <property type="entry name" value="Amidase signature (AS) domain"/>
    <property type="match status" value="1"/>
</dbReference>
<dbReference type="InterPro" id="IPR000120">
    <property type="entry name" value="Amidase"/>
</dbReference>
<dbReference type="PANTHER" id="PTHR11895">
    <property type="entry name" value="TRANSAMIDASE"/>
    <property type="match status" value="1"/>
</dbReference>
<evidence type="ECO:0000313" key="6">
    <source>
        <dbReference type="Proteomes" id="UP001597068"/>
    </source>
</evidence>
<dbReference type="RefSeq" id="WP_372505367.1">
    <property type="nucleotide sequence ID" value="NZ_BAAAMO010000002.1"/>
</dbReference>
<dbReference type="SUPFAM" id="SSF75304">
    <property type="entry name" value="Amidase signature (AS) enzymes"/>
    <property type="match status" value="1"/>
</dbReference>
<feature type="domain" description="Amidase" evidence="4">
    <location>
        <begin position="27"/>
        <end position="473"/>
    </location>
</feature>
<proteinExistence type="inferred from homology"/>
<protein>
    <recommendedName>
        <fullName evidence="3">amidase</fullName>
        <ecNumber evidence="3">3.5.1.4</ecNumber>
    </recommendedName>
</protein>
<organism evidence="5 6">
    <name type="scientific">Williamsia deligens</name>
    <dbReference type="NCBI Taxonomy" id="321325"/>
    <lineage>
        <taxon>Bacteria</taxon>
        <taxon>Bacillati</taxon>
        <taxon>Actinomycetota</taxon>
        <taxon>Actinomycetes</taxon>
        <taxon>Mycobacteriales</taxon>
        <taxon>Nocardiaceae</taxon>
        <taxon>Williamsia</taxon>
    </lineage>
</organism>
<dbReference type="EMBL" id="JBHTIL010000001">
    <property type="protein sequence ID" value="MFD0925458.1"/>
    <property type="molecule type" value="Genomic_DNA"/>
</dbReference>
<dbReference type="PROSITE" id="PS00571">
    <property type="entry name" value="AMIDASES"/>
    <property type="match status" value="1"/>
</dbReference>
<comment type="caution">
    <text evidence="5">The sequence shown here is derived from an EMBL/GenBank/DDBJ whole genome shotgun (WGS) entry which is preliminary data.</text>
</comment>
<evidence type="ECO:0000313" key="5">
    <source>
        <dbReference type="EMBL" id="MFD0925458.1"/>
    </source>
</evidence>
<evidence type="ECO:0000259" key="4">
    <source>
        <dbReference type="Pfam" id="PF01425"/>
    </source>
</evidence>
<name>A0ABW3G5U8_9NOCA</name>
<sequence>MDRDSYLALDATAMVDLVRRGETTASELLDAAISRADAVDAAIRAITRRLDDSARTRARDTVDGPLAGVPFLLKDLFQAQRGVVETAGSRSCRDVVAPETDTIVARWEAAGAIVFGRTNVPEFGAKGTTEPELFGPTHNPWDVTRTPGGSSGGSAAAVAAGIVPVAGANDGGGSIRIPAACCGVFGLKPGRGVIPTGPSHGEFFHGGAVSGVVSRSVRDSALFLDVARGTDPAAPPYVFADPPRSFVDAVALDPGSLRIGVQTHSALNDSPDPEVVAAVHATADLLTDMGHVVVEARPAIDEDQLAQDFLVPWFVHVAATVDDLRRTGARDDDFELDTLVLAALGRSVSGVAYEQALMRWHDHVRALSAFHRDHDLLLTPTLARTAPRLGEYATSSLERIGARVALRAHLGAVIGATGAAQAGVLRNLSWVPYTQLANVTGRPAVSVPLHTASDGLPIGMQFIAPPGGEGLLLALSARLEEALPWADRRPAIG</sequence>
<accession>A0ABW3G5U8</accession>
<dbReference type="Proteomes" id="UP001597068">
    <property type="component" value="Unassembled WGS sequence"/>
</dbReference>
<reference evidence="6" key="1">
    <citation type="journal article" date="2019" name="Int. J. Syst. Evol. Microbiol.">
        <title>The Global Catalogue of Microorganisms (GCM) 10K type strain sequencing project: providing services to taxonomists for standard genome sequencing and annotation.</title>
        <authorList>
            <consortium name="The Broad Institute Genomics Platform"/>
            <consortium name="The Broad Institute Genome Sequencing Center for Infectious Disease"/>
            <person name="Wu L."/>
            <person name="Ma J."/>
        </authorList>
    </citation>
    <scope>NUCLEOTIDE SEQUENCE [LARGE SCALE GENOMIC DNA]</scope>
    <source>
        <strain evidence="6">CCUG 50873</strain>
    </source>
</reference>
<dbReference type="Pfam" id="PF01425">
    <property type="entry name" value="Amidase"/>
    <property type="match status" value="1"/>
</dbReference>
<comment type="catalytic activity">
    <reaction evidence="1">
        <text>a monocarboxylic acid amide + H2O = a monocarboxylate + NH4(+)</text>
        <dbReference type="Rhea" id="RHEA:12020"/>
        <dbReference type="ChEBI" id="CHEBI:15377"/>
        <dbReference type="ChEBI" id="CHEBI:28938"/>
        <dbReference type="ChEBI" id="CHEBI:35757"/>
        <dbReference type="ChEBI" id="CHEBI:83628"/>
        <dbReference type="EC" id="3.5.1.4"/>
    </reaction>
</comment>
<dbReference type="InterPro" id="IPR036928">
    <property type="entry name" value="AS_sf"/>
</dbReference>
<evidence type="ECO:0000256" key="1">
    <source>
        <dbReference type="ARBA" id="ARBA00001311"/>
    </source>
</evidence>
<keyword evidence="6" id="KW-1185">Reference proteome</keyword>
<evidence type="ECO:0000256" key="2">
    <source>
        <dbReference type="ARBA" id="ARBA00009199"/>
    </source>
</evidence>
<dbReference type="EC" id="3.5.1.4" evidence="3"/>
<evidence type="ECO:0000256" key="3">
    <source>
        <dbReference type="ARBA" id="ARBA00012922"/>
    </source>
</evidence>
<dbReference type="InterPro" id="IPR023631">
    <property type="entry name" value="Amidase_dom"/>
</dbReference>
<dbReference type="InterPro" id="IPR020556">
    <property type="entry name" value="Amidase_CS"/>
</dbReference>
<gene>
    <name evidence="5" type="ORF">ACFQ04_06880</name>
</gene>
<comment type="similarity">
    <text evidence="2">Belongs to the amidase family.</text>
</comment>